<proteinExistence type="predicted"/>
<dbReference type="Proteomes" id="UP001605036">
    <property type="component" value="Unassembled WGS sequence"/>
</dbReference>
<evidence type="ECO:0000313" key="1">
    <source>
        <dbReference type="EMBL" id="KAL2635066.1"/>
    </source>
</evidence>
<sequence>MVNSPWLAIAVVVGEIQYLRQGKYRPIAIVTVLVVEVLGVASQDERKNKKRKKNPDSHRIGLVHLRATINAIICHAWMKWFVLNVEGKNNYQDFYMPGTNKEVSCFCKQLYKLGKRAYNEPQADESQPPIPPLTSSTKLACNNLF</sequence>
<reference evidence="1 2" key="1">
    <citation type="submission" date="2024-09" db="EMBL/GenBank/DDBJ databases">
        <title>Chromosome-scale assembly of Riccia fluitans.</title>
        <authorList>
            <person name="Paukszto L."/>
            <person name="Sawicki J."/>
            <person name="Karawczyk K."/>
            <person name="Piernik-Szablinska J."/>
            <person name="Szczecinska M."/>
            <person name="Mazdziarz M."/>
        </authorList>
    </citation>
    <scope>NUCLEOTIDE SEQUENCE [LARGE SCALE GENOMIC DNA]</scope>
    <source>
        <strain evidence="1">Rf_01</strain>
        <tissue evidence="1">Aerial parts of the thallus</tissue>
    </source>
</reference>
<comment type="caution">
    <text evidence="1">The sequence shown here is derived from an EMBL/GenBank/DDBJ whole genome shotgun (WGS) entry which is preliminary data.</text>
</comment>
<name>A0ABD1YWB7_9MARC</name>
<protein>
    <submittedName>
        <fullName evidence="1">Uncharacterized protein</fullName>
    </submittedName>
</protein>
<evidence type="ECO:0000313" key="2">
    <source>
        <dbReference type="Proteomes" id="UP001605036"/>
    </source>
</evidence>
<dbReference type="EMBL" id="JBHFFA010000003">
    <property type="protein sequence ID" value="KAL2635066.1"/>
    <property type="molecule type" value="Genomic_DNA"/>
</dbReference>
<keyword evidence="2" id="KW-1185">Reference proteome</keyword>
<organism evidence="1 2">
    <name type="scientific">Riccia fluitans</name>
    <dbReference type="NCBI Taxonomy" id="41844"/>
    <lineage>
        <taxon>Eukaryota</taxon>
        <taxon>Viridiplantae</taxon>
        <taxon>Streptophyta</taxon>
        <taxon>Embryophyta</taxon>
        <taxon>Marchantiophyta</taxon>
        <taxon>Marchantiopsida</taxon>
        <taxon>Marchantiidae</taxon>
        <taxon>Marchantiales</taxon>
        <taxon>Ricciaceae</taxon>
        <taxon>Riccia</taxon>
    </lineage>
</organism>
<accession>A0ABD1YWB7</accession>
<dbReference type="AlphaFoldDB" id="A0ABD1YWB7"/>
<gene>
    <name evidence="1" type="ORF">R1flu_006545</name>
</gene>